<dbReference type="EMBL" id="JROU02000055">
    <property type="protein sequence ID" value="OEH80508.1"/>
    <property type="molecule type" value="Genomic_DNA"/>
</dbReference>
<dbReference type="InParanoid" id="A0A1D3DAP7"/>
<dbReference type="AlphaFoldDB" id="A0A1D3DAP7"/>
<gene>
    <name evidence="1" type="ORF">cyc_01035</name>
</gene>
<dbReference type="VEuPathDB" id="ToxoDB:cyc_01035"/>
<keyword evidence="2" id="KW-1185">Reference proteome</keyword>
<evidence type="ECO:0000313" key="2">
    <source>
        <dbReference type="Proteomes" id="UP000095192"/>
    </source>
</evidence>
<dbReference type="Proteomes" id="UP000095192">
    <property type="component" value="Unassembled WGS sequence"/>
</dbReference>
<reference evidence="1 2" key="1">
    <citation type="journal article" date="2016" name="BMC Genomics">
        <title>Comparative genomics reveals Cyclospora cayetanensis possesses coccidia-like metabolism and invasion components but unique surface antigens.</title>
        <authorList>
            <person name="Liu S."/>
            <person name="Wang L."/>
            <person name="Zheng H."/>
            <person name="Xu Z."/>
            <person name="Roellig D.M."/>
            <person name="Li N."/>
            <person name="Frace M.A."/>
            <person name="Tang K."/>
            <person name="Arrowood M.J."/>
            <person name="Moss D.M."/>
            <person name="Zhang L."/>
            <person name="Feng Y."/>
            <person name="Xiao L."/>
        </authorList>
    </citation>
    <scope>NUCLEOTIDE SEQUENCE [LARGE SCALE GENOMIC DNA]</scope>
    <source>
        <strain evidence="1 2">CHN_HEN01</strain>
    </source>
</reference>
<protein>
    <submittedName>
        <fullName evidence="1">Uncharacterized protein</fullName>
    </submittedName>
</protein>
<organism evidence="1 2">
    <name type="scientific">Cyclospora cayetanensis</name>
    <dbReference type="NCBI Taxonomy" id="88456"/>
    <lineage>
        <taxon>Eukaryota</taxon>
        <taxon>Sar</taxon>
        <taxon>Alveolata</taxon>
        <taxon>Apicomplexa</taxon>
        <taxon>Conoidasida</taxon>
        <taxon>Coccidia</taxon>
        <taxon>Eucoccidiorida</taxon>
        <taxon>Eimeriorina</taxon>
        <taxon>Eimeriidae</taxon>
        <taxon>Cyclospora</taxon>
    </lineage>
</organism>
<evidence type="ECO:0000313" key="1">
    <source>
        <dbReference type="EMBL" id="OEH80508.1"/>
    </source>
</evidence>
<comment type="caution">
    <text evidence="1">The sequence shown here is derived from an EMBL/GenBank/DDBJ whole genome shotgun (WGS) entry which is preliminary data.</text>
</comment>
<proteinExistence type="predicted"/>
<sequence>MSMLDMGALCSPLHLLEYPIDVLARAAIWAMFVERADDGNADATSVLGCGSTNGRVLNSKQASTGTLQFGYVRAGVFMALMTELRSRLK</sequence>
<name>A0A1D3DAP7_9EIME</name>
<accession>A0A1D3DAP7</accession>